<feature type="domain" description="Alpha/beta hydrolase fold-3" evidence="1">
    <location>
        <begin position="1"/>
        <end position="67"/>
    </location>
</feature>
<dbReference type="InterPro" id="IPR029058">
    <property type="entry name" value="AB_hydrolase_fold"/>
</dbReference>
<comment type="caution">
    <text evidence="2">The sequence shown here is derived from an EMBL/GenBank/DDBJ whole genome shotgun (WGS) entry which is preliminary data.</text>
</comment>
<dbReference type="Gene3D" id="3.40.50.1820">
    <property type="entry name" value="alpha/beta hydrolase"/>
    <property type="match status" value="1"/>
</dbReference>
<evidence type="ECO:0000313" key="2">
    <source>
        <dbReference type="EMBL" id="MQS38834.1"/>
    </source>
</evidence>
<dbReference type="EMBL" id="VDEQ01000294">
    <property type="protein sequence ID" value="MQS38834.1"/>
    <property type="molecule type" value="Genomic_DNA"/>
</dbReference>
<dbReference type="Proteomes" id="UP000460558">
    <property type="component" value="Unassembled WGS sequence"/>
</dbReference>
<keyword evidence="2" id="KW-0378">Hydrolase</keyword>
<dbReference type="GO" id="GO:0016787">
    <property type="term" value="F:hydrolase activity"/>
    <property type="evidence" value="ECO:0007669"/>
    <property type="project" value="UniProtKB-KW"/>
</dbReference>
<gene>
    <name evidence="2" type="ORF">FFZ77_25575</name>
</gene>
<keyword evidence="3" id="KW-1185">Reference proteome</keyword>
<evidence type="ECO:0000313" key="3">
    <source>
        <dbReference type="Proteomes" id="UP000460558"/>
    </source>
</evidence>
<evidence type="ECO:0000259" key="1">
    <source>
        <dbReference type="Pfam" id="PF07859"/>
    </source>
</evidence>
<dbReference type="InterPro" id="IPR013094">
    <property type="entry name" value="AB_hydrolase_3"/>
</dbReference>
<protein>
    <submittedName>
        <fullName evidence="2">Alpha/beta hydrolase</fullName>
    </submittedName>
</protein>
<proteinExistence type="predicted"/>
<dbReference type="Pfam" id="PF07859">
    <property type="entry name" value="Abhydrolase_3"/>
    <property type="match status" value="1"/>
</dbReference>
<organism evidence="2 3">
    <name type="scientific">Streptomyces katsurahamanus</name>
    <dbReference type="NCBI Taxonomy" id="2577098"/>
    <lineage>
        <taxon>Bacteria</taxon>
        <taxon>Bacillati</taxon>
        <taxon>Actinomycetota</taxon>
        <taxon>Actinomycetes</taxon>
        <taxon>Kitasatosporales</taxon>
        <taxon>Streptomycetaceae</taxon>
        <taxon>Streptomyces</taxon>
    </lineage>
</organism>
<name>A0ABW9P094_9ACTN</name>
<accession>A0ABW9P094</accession>
<reference evidence="2 3" key="1">
    <citation type="submission" date="2019-06" db="EMBL/GenBank/DDBJ databases">
        <title>Comparative genomics and metabolomics analyses of clavulanic acid producing Streptomyces species provides insight into specialized metabolism and evolution of beta-lactam biosynthetic gene clusters.</title>
        <authorList>
            <person name="Moore M.A."/>
            <person name="Cruz-Morales P."/>
            <person name="Barona Gomez F."/>
            <person name="Kapil T."/>
        </authorList>
    </citation>
    <scope>NUCLEOTIDE SEQUENCE [LARGE SCALE GENOMIC DNA]</scope>
    <source>
        <strain evidence="2 3">T-272</strain>
    </source>
</reference>
<sequence>MYLQGGDPRAGYAVPARAENLRGLPPAYIMVAGVDPARDEALEFAARLSAAGNSVEVHLVPGVPHMFDVLAPAVRVSRRAVSAWTAAFADGIGVDCERGDGCERGHG</sequence>
<dbReference type="SUPFAM" id="SSF53474">
    <property type="entry name" value="alpha/beta-Hydrolases"/>
    <property type="match status" value="1"/>
</dbReference>